<dbReference type="InterPro" id="IPR027417">
    <property type="entry name" value="P-loop_NTPase"/>
</dbReference>
<evidence type="ECO:0000256" key="2">
    <source>
        <dbReference type="SAM" id="MobiDB-lite"/>
    </source>
</evidence>
<dbReference type="GO" id="GO:0003924">
    <property type="term" value="F:GTPase activity"/>
    <property type="evidence" value="ECO:0007669"/>
    <property type="project" value="InterPro"/>
</dbReference>
<dbReference type="GO" id="GO:0005525">
    <property type="term" value="F:GTP binding"/>
    <property type="evidence" value="ECO:0007669"/>
    <property type="project" value="InterPro"/>
</dbReference>
<dbReference type="InterPro" id="IPR001214">
    <property type="entry name" value="SET_dom"/>
</dbReference>
<feature type="region of interest" description="Disordered" evidence="2">
    <location>
        <begin position="286"/>
        <end position="305"/>
    </location>
</feature>
<gene>
    <name evidence="4" type="ORF">C2E20_7918</name>
</gene>
<keyword evidence="1" id="KW-0547">Nucleotide-binding</keyword>
<proteinExistence type="predicted"/>
<dbReference type="OrthoDB" id="308383at2759"/>
<dbReference type="PRINTS" id="PR00449">
    <property type="entry name" value="RASTRNSFRMNG"/>
</dbReference>
<dbReference type="EMBL" id="LHPF02000036">
    <property type="protein sequence ID" value="PSC68496.1"/>
    <property type="molecule type" value="Genomic_DNA"/>
</dbReference>
<evidence type="ECO:0000259" key="3">
    <source>
        <dbReference type="PROSITE" id="PS50280"/>
    </source>
</evidence>
<keyword evidence="5" id="KW-1185">Reference proteome</keyword>
<accession>A0A2P6V332</accession>
<dbReference type="Gene3D" id="2.170.270.10">
    <property type="entry name" value="SET domain"/>
    <property type="match status" value="1"/>
</dbReference>
<dbReference type="SMART" id="SM00175">
    <property type="entry name" value="RAB"/>
    <property type="match status" value="1"/>
</dbReference>
<name>A0A2P6V332_9CHLO</name>
<dbReference type="STRING" id="554055.A0A2P6V332"/>
<feature type="region of interest" description="Disordered" evidence="2">
    <location>
        <begin position="159"/>
        <end position="189"/>
    </location>
</feature>
<organism evidence="4 5">
    <name type="scientific">Micractinium conductrix</name>
    <dbReference type="NCBI Taxonomy" id="554055"/>
    <lineage>
        <taxon>Eukaryota</taxon>
        <taxon>Viridiplantae</taxon>
        <taxon>Chlorophyta</taxon>
        <taxon>core chlorophytes</taxon>
        <taxon>Trebouxiophyceae</taxon>
        <taxon>Chlorellales</taxon>
        <taxon>Chlorellaceae</taxon>
        <taxon>Chlorella clade</taxon>
        <taxon>Micractinium</taxon>
    </lineage>
</organism>
<feature type="compositionally biased region" description="Low complexity" evidence="2">
    <location>
        <begin position="286"/>
        <end position="302"/>
    </location>
</feature>
<dbReference type="PANTHER" id="PTHR47978">
    <property type="match status" value="1"/>
</dbReference>
<dbReference type="PROSITE" id="PS50280">
    <property type="entry name" value="SET"/>
    <property type="match status" value="1"/>
</dbReference>
<sequence>MARFDVNIVVIGDASCGKSCLLQRLLTNRFVADSERTWGTEFGAKRIAVVLPDGSQRRVSIGVWDTSGYPRFHLTSTRFLAGAHAILACWDATSRRSWDSLRAWVRQRLPLQQLLLNDGHLYVGTLVGASAGDAVVEAREQEPAAQVFLAACKSDLVERPQQAQRGHGGSAAPPAEGLPGTGSGSPAQSLGVSVEVEHWPSLSRLQQEEEEQEPQQQVQQQQQDERQAAAKAAAERGGGRGRAAVDQYSASTGASVLWTSARTGEGVLECFQTIAQEVLQRRWAQQQQAQQQPQPRQLQPARPQLPPLSGMLVPAAALLLGGPLLAAAVAKAALGDCFHLELHRGRLYVQAGVPSTGPPLSPGAVEVRPTGVPALGNGAFAAQRIPAGTYLGDYTGELLDRPAFFARYPNGVGDFTAAVDDEWAIDAVRPVGDTATFHPVHLNHSRGRANVRRHYARAARRISFFATRDVQPGEELLYDYGRAYWRGREQMELP</sequence>
<evidence type="ECO:0000313" key="5">
    <source>
        <dbReference type="Proteomes" id="UP000239649"/>
    </source>
</evidence>
<dbReference type="Proteomes" id="UP000239649">
    <property type="component" value="Unassembled WGS sequence"/>
</dbReference>
<dbReference type="AlphaFoldDB" id="A0A2P6V332"/>
<dbReference type="SUPFAM" id="SSF82199">
    <property type="entry name" value="SET domain"/>
    <property type="match status" value="1"/>
</dbReference>
<dbReference type="Pfam" id="PF00071">
    <property type="entry name" value="Ras"/>
    <property type="match status" value="1"/>
</dbReference>
<dbReference type="Pfam" id="PF00856">
    <property type="entry name" value="SET"/>
    <property type="match status" value="1"/>
</dbReference>
<dbReference type="PROSITE" id="PS51419">
    <property type="entry name" value="RAB"/>
    <property type="match status" value="1"/>
</dbReference>
<feature type="domain" description="SET" evidence="3">
    <location>
        <begin position="363"/>
        <end position="481"/>
    </location>
</feature>
<dbReference type="InterPro" id="IPR001806">
    <property type="entry name" value="Small_GTPase"/>
</dbReference>
<dbReference type="Gene3D" id="3.40.50.300">
    <property type="entry name" value="P-loop containing nucleotide triphosphate hydrolases"/>
    <property type="match status" value="1"/>
</dbReference>
<dbReference type="SMART" id="SM00174">
    <property type="entry name" value="RHO"/>
    <property type="match status" value="1"/>
</dbReference>
<feature type="compositionally biased region" description="Basic and acidic residues" evidence="2">
    <location>
        <begin position="223"/>
        <end position="238"/>
    </location>
</feature>
<comment type="caution">
    <text evidence="4">The sequence shown here is derived from an EMBL/GenBank/DDBJ whole genome shotgun (WGS) entry which is preliminary data.</text>
</comment>
<reference evidence="4 5" key="1">
    <citation type="journal article" date="2018" name="Plant J.">
        <title>Genome sequences of Chlorella sorokiniana UTEX 1602 and Micractinium conductrix SAG 241.80: implications to maltose excretion by a green alga.</title>
        <authorList>
            <person name="Arriola M.B."/>
            <person name="Velmurugan N."/>
            <person name="Zhang Y."/>
            <person name="Plunkett M.H."/>
            <person name="Hondzo H."/>
            <person name="Barney B.M."/>
        </authorList>
    </citation>
    <scope>NUCLEOTIDE SEQUENCE [LARGE SCALE GENOMIC DNA]</scope>
    <source>
        <strain evidence="4 5">SAG 241.80</strain>
    </source>
</reference>
<dbReference type="SUPFAM" id="SSF52540">
    <property type="entry name" value="P-loop containing nucleoside triphosphate hydrolases"/>
    <property type="match status" value="1"/>
</dbReference>
<protein>
    <submittedName>
        <fullName evidence="4">Ras-related Rab-4A isoform A</fullName>
    </submittedName>
</protein>
<dbReference type="SMART" id="SM00317">
    <property type="entry name" value="SET"/>
    <property type="match status" value="1"/>
</dbReference>
<evidence type="ECO:0000313" key="4">
    <source>
        <dbReference type="EMBL" id="PSC68496.1"/>
    </source>
</evidence>
<dbReference type="InterPro" id="IPR046341">
    <property type="entry name" value="SET_dom_sf"/>
</dbReference>
<evidence type="ECO:0000256" key="1">
    <source>
        <dbReference type="ARBA" id="ARBA00022741"/>
    </source>
</evidence>
<feature type="region of interest" description="Disordered" evidence="2">
    <location>
        <begin position="204"/>
        <end position="245"/>
    </location>
</feature>